<dbReference type="SUPFAM" id="SSF56968">
    <property type="entry name" value="Lipovitellin-phosvitin complex, beta-sheet shell regions"/>
    <property type="match status" value="1"/>
</dbReference>
<dbReference type="Pfam" id="PF09172">
    <property type="entry name" value="Vit_open_b-sht"/>
    <property type="match status" value="1"/>
</dbReference>
<dbReference type="PROSITE" id="PS51233">
    <property type="entry name" value="VWFD"/>
    <property type="match status" value="1"/>
</dbReference>
<dbReference type="Pfam" id="PF00094">
    <property type="entry name" value="VWD"/>
    <property type="match status" value="1"/>
</dbReference>
<dbReference type="InterPro" id="IPR015255">
    <property type="entry name" value="Vitellinogen_open_b-sht"/>
</dbReference>
<keyword evidence="2" id="KW-1185">Reference proteome</keyword>
<evidence type="ECO:0000313" key="2">
    <source>
        <dbReference type="Proteomes" id="UP001152795"/>
    </source>
</evidence>
<dbReference type="Gene3D" id="2.20.80.10">
    <property type="entry name" value="Lipovitellin-phosvitin complex, chain A, domain 4"/>
    <property type="match status" value="1"/>
</dbReference>
<dbReference type="InterPro" id="IPR001846">
    <property type="entry name" value="VWF_type-D"/>
</dbReference>
<dbReference type="InterPro" id="IPR050733">
    <property type="entry name" value="Vitellogenin/Apolipophorin"/>
</dbReference>
<comment type="caution">
    <text evidence="1">The sequence shown here is derived from an EMBL/GenBank/DDBJ whole genome shotgun (WGS) entry which is preliminary data.</text>
</comment>
<reference evidence="1" key="1">
    <citation type="submission" date="2020-04" db="EMBL/GenBank/DDBJ databases">
        <authorList>
            <person name="Alioto T."/>
            <person name="Alioto T."/>
            <person name="Gomez Garrido J."/>
        </authorList>
    </citation>
    <scope>NUCLEOTIDE SEQUENCE</scope>
    <source>
        <strain evidence="1">A484AB</strain>
    </source>
</reference>
<dbReference type="SMART" id="SM00216">
    <property type="entry name" value="VWD"/>
    <property type="match status" value="1"/>
</dbReference>
<protein>
    <submittedName>
        <fullName evidence="1">-1, partial</fullName>
    </submittedName>
</protein>
<accession>A0A7D9E1I5</accession>
<dbReference type="PANTHER" id="PTHR23345:SF15">
    <property type="entry name" value="VITELLOGENIN 1-RELATED"/>
    <property type="match status" value="1"/>
</dbReference>
<dbReference type="PANTHER" id="PTHR23345">
    <property type="entry name" value="VITELLOGENIN-RELATED"/>
    <property type="match status" value="1"/>
</dbReference>
<dbReference type="EMBL" id="CACRXK020003427">
    <property type="protein sequence ID" value="CAB3998739.1"/>
    <property type="molecule type" value="Genomic_DNA"/>
</dbReference>
<name>A0A7D9E1I5_PARCT</name>
<proteinExistence type="predicted"/>
<gene>
    <name evidence="1" type="ORF">PACLA_8A048853</name>
</gene>
<organism evidence="1 2">
    <name type="scientific">Paramuricea clavata</name>
    <name type="common">Red gorgonian</name>
    <name type="synonym">Violescent sea-whip</name>
    <dbReference type="NCBI Taxonomy" id="317549"/>
    <lineage>
        <taxon>Eukaryota</taxon>
        <taxon>Metazoa</taxon>
        <taxon>Cnidaria</taxon>
        <taxon>Anthozoa</taxon>
        <taxon>Octocorallia</taxon>
        <taxon>Malacalcyonacea</taxon>
        <taxon>Plexauridae</taxon>
        <taxon>Paramuricea</taxon>
    </lineage>
</organism>
<dbReference type="AlphaFoldDB" id="A0A7D9E1I5"/>
<evidence type="ECO:0000313" key="1">
    <source>
        <dbReference type="EMBL" id="CAB3998739.1"/>
    </source>
</evidence>
<dbReference type="SMART" id="SM01169">
    <property type="entry name" value="DUF1943"/>
    <property type="match status" value="1"/>
</dbReference>
<dbReference type="GO" id="GO:0005319">
    <property type="term" value="F:lipid transporter activity"/>
    <property type="evidence" value="ECO:0007669"/>
    <property type="project" value="InterPro"/>
</dbReference>
<dbReference type="Proteomes" id="UP001152795">
    <property type="component" value="Unassembled WGS sequence"/>
</dbReference>
<sequence>MPFLGPDHGNREKRSLDILKYIFGTTTEEEREDVREKIGFQKKLPARLATYIKMYGSEVLYGKLVEGDLLEIIRDALFGKKTTTEGGCTFTAKDIICDMPFTRAHLLSEKRYMIPTFVGFALKYSAKVAVVVKGRMGATLTGVPQLITSKFEKIVAKITVKPTIAFHMHHKVGVWLPIFETGLMLQHQLFSEPKIDVTLTLNQQGFKLEAPIAAADQKLLVLKPKVHAVMRKELVVGNRQWFNIDLQLRNRGFIDVPQTCYGKDYLTLWLCVQGRIADPEYLRLKRITTFPYYWLNQLDLRLKNDDENTPTKFMASYTTTTNTDAVYEGQGTIQILGKTIVQTTATMTPHCDKTKWTCDTKWIFKHKKCPQTCTADMTIDYSQANRLEINTKYGGDKELNHEVLVEEEGKALRIVNTWNKLPVWVHEFVRLHRPRMITFLHRFFGIKGVIGAEKRCEIEVKLFNKFVADILVNAPTMQLRRINQALPFAINNFYVKNRVEMIKLFYGACLVQGTNHIETTDNVVIKEEIPGHCPFVLAEDAREEVAKWRILLRKVEGGRQQLIAEIGKDKIEIEQDKTVKVNGVKVEIKPGMNVVPGGKVAMINNQVYFQADAGFQCLFDGSMTIVLFSPWYHNRIQGICGNNDGEQWTDFGTRRKTFMPETMTKEFLREWVVEGTTCKDKQCKLKGKHMKLTTGAPEGKVCFTIGRFLRCVAQCTAGQKHQFEKVAYHCLAANDPLVARIQAGDPTVALETRSVDTWGPVEEHLTCQCNCQ</sequence>
<dbReference type="InterPro" id="IPR015819">
    <property type="entry name" value="Lipid_transp_b-sht_shell"/>
</dbReference>
<dbReference type="OrthoDB" id="160294at2759"/>